<proteinExistence type="predicted"/>
<protein>
    <submittedName>
        <fullName evidence="1">10944_t:CDS:1</fullName>
    </submittedName>
</protein>
<comment type="caution">
    <text evidence="1">The sequence shown here is derived from an EMBL/GenBank/DDBJ whole genome shotgun (WGS) entry which is preliminary data.</text>
</comment>
<keyword evidence="2" id="KW-1185">Reference proteome</keyword>
<organism evidence="1 2">
    <name type="scientific">Cetraspora pellucida</name>
    <dbReference type="NCBI Taxonomy" id="1433469"/>
    <lineage>
        <taxon>Eukaryota</taxon>
        <taxon>Fungi</taxon>
        <taxon>Fungi incertae sedis</taxon>
        <taxon>Mucoromycota</taxon>
        <taxon>Glomeromycotina</taxon>
        <taxon>Glomeromycetes</taxon>
        <taxon>Diversisporales</taxon>
        <taxon>Gigasporaceae</taxon>
        <taxon>Cetraspora</taxon>
    </lineage>
</organism>
<sequence>SLADSQTKKAHAKQKTTITRSINNIVATLISKMNTIIDSNVVLSEMKFSKINILKKFIQIDSSNNDFVISIFFEDYSFIIKKHDKKLVSIRRKISFLLSIEITNILFSEKKVVNEDFSKILFDKEDLSDQDIDFNALALVLENINN</sequence>
<dbReference type="EMBL" id="CAJVPW010006539">
    <property type="protein sequence ID" value="CAG8570308.1"/>
    <property type="molecule type" value="Genomic_DNA"/>
</dbReference>
<gene>
    <name evidence="1" type="ORF">SPELUC_LOCUS5968</name>
</gene>
<name>A0ACA9M635_9GLOM</name>
<evidence type="ECO:0000313" key="2">
    <source>
        <dbReference type="Proteomes" id="UP000789366"/>
    </source>
</evidence>
<feature type="non-terminal residue" evidence="1">
    <location>
        <position position="1"/>
    </location>
</feature>
<accession>A0ACA9M635</accession>
<dbReference type="Proteomes" id="UP000789366">
    <property type="component" value="Unassembled WGS sequence"/>
</dbReference>
<evidence type="ECO:0000313" key="1">
    <source>
        <dbReference type="EMBL" id="CAG8570308.1"/>
    </source>
</evidence>
<reference evidence="1" key="1">
    <citation type="submission" date="2021-06" db="EMBL/GenBank/DDBJ databases">
        <authorList>
            <person name="Kallberg Y."/>
            <person name="Tangrot J."/>
            <person name="Rosling A."/>
        </authorList>
    </citation>
    <scope>NUCLEOTIDE SEQUENCE</scope>
    <source>
        <strain evidence="1">28 12/20/2015</strain>
    </source>
</reference>